<dbReference type="InterPro" id="IPR000120">
    <property type="entry name" value="Amidase"/>
</dbReference>
<keyword evidence="3" id="KW-1185">Reference proteome</keyword>
<reference evidence="2 3" key="1">
    <citation type="submission" date="2024-02" db="EMBL/GenBank/DDBJ databases">
        <authorList>
            <person name="Chen Y."/>
            <person name="Shah S."/>
            <person name="Dougan E. K."/>
            <person name="Thang M."/>
            <person name="Chan C."/>
        </authorList>
    </citation>
    <scope>NUCLEOTIDE SEQUENCE [LARGE SCALE GENOMIC DNA]</scope>
</reference>
<proteinExistence type="predicted"/>
<feature type="domain" description="Amidase" evidence="1">
    <location>
        <begin position="115"/>
        <end position="563"/>
    </location>
</feature>
<dbReference type="Pfam" id="PF01425">
    <property type="entry name" value="Amidase"/>
    <property type="match status" value="1"/>
</dbReference>
<dbReference type="SUPFAM" id="SSF75304">
    <property type="entry name" value="Amidase signature (AS) enzymes"/>
    <property type="match status" value="1"/>
</dbReference>
<evidence type="ECO:0000259" key="1">
    <source>
        <dbReference type="Pfam" id="PF01425"/>
    </source>
</evidence>
<dbReference type="Proteomes" id="UP001642464">
    <property type="component" value="Unassembled WGS sequence"/>
</dbReference>
<dbReference type="PANTHER" id="PTHR11895">
    <property type="entry name" value="TRANSAMIDASE"/>
    <property type="match status" value="1"/>
</dbReference>
<gene>
    <name evidence="2" type="ORF">SCF082_LOCUS51548</name>
</gene>
<accession>A0ABP0SF52</accession>
<evidence type="ECO:0000313" key="3">
    <source>
        <dbReference type="Proteomes" id="UP001642464"/>
    </source>
</evidence>
<name>A0ABP0SF52_9DINO</name>
<dbReference type="EMBL" id="CAXAMM010043629">
    <property type="protein sequence ID" value="CAK9111008.1"/>
    <property type="molecule type" value="Genomic_DNA"/>
</dbReference>
<dbReference type="Gene3D" id="3.90.1300.10">
    <property type="entry name" value="Amidase signature (AS) domain"/>
    <property type="match status" value="1"/>
</dbReference>
<dbReference type="InterPro" id="IPR036928">
    <property type="entry name" value="AS_sf"/>
</dbReference>
<dbReference type="InterPro" id="IPR023631">
    <property type="entry name" value="Amidase_dom"/>
</dbReference>
<sequence>MASYYFGLLALASERARVLTGFPDFPWRSFPPRGLAPPAVAQWFREALPPRWSGRPLDSTARERQLARWSAAEYMAARKKGEVSCEEYVSSLVKRAKHYREMNQFMNWDNDPHWTERVLDHARRLDAQAAQQGIDTLAPLYGLPLPMKGTMATKEFISSAGSGVLHHRRAREDAEFVKLVVSKHGIVFGKTNVPDFAASLLTCNYANGCTLNPHAPLLTSGGSSGGAGSAVASYLAPVAVSEDTGGSTRSPAFSNGIFGYDPTRGHYPNAGNPGMSLILDQLGLNARSLKDLVALDGALCDYDPSSVPEKKIQDLRIGVPIYPFVEAYVPSGGDNPWGFAEYPTAWVPSREILAKYEAAKVALRAAGAQVVEKEWPSEEGTNVLAKAFFLMKMAGEAVSPYYHSFGTFSGQVAQWIHDYLGADDVSIADVIAHARSAGLGHTPGRFMELELDETKFSFILQELRLAGQAAWNRLFDQEDLDLILVPGFLHVPTYDCVASSTCEHQVKNLTSGEIRSSAEFSSLHQIFMHSLSMKHIPLPKMMIPAGLDASQHPVGLQMMGRAGPKGTVGLGYSYDAEALKTVDAPFLKAVQVAYDAMVAQDPQLARAEPRLLREEKLFD</sequence>
<dbReference type="PANTHER" id="PTHR11895:SF7">
    <property type="entry name" value="GLUTAMYL-TRNA(GLN) AMIDOTRANSFERASE SUBUNIT A, MITOCHONDRIAL"/>
    <property type="match status" value="1"/>
</dbReference>
<keyword evidence="2" id="KW-0378">Hydrolase</keyword>
<protein>
    <submittedName>
        <fullName evidence="2">Indoleacetamide hydrolase (IAH) (Indole-3-acetamide hydrolase)</fullName>
    </submittedName>
</protein>
<comment type="caution">
    <text evidence="2">The sequence shown here is derived from an EMBL/GenBank/DDBJ whole genome shotgun (WGS) entry which is preliminary data.</text>
</comment>
<organism evidence="2 3">
    <name type="scientific">Durusdinium trenchii</name>
    <dbReference type="NCBI Taxonomy" id="1381693"/>
    <lineage>
        <taxon>Eukaryota</taxon>
        <taxon>Sar</taxon>
        <taxon>Alveolata</taxon>
        <taxon>Dinophyceae</taxon>
        <taxon>Suessiales</taxon>
        <taxon>Symbiodiniaceae</taxon>
        <taxon>Durusdinium</taxon>
    </lineage>
</organism>
<dbReference type="GO" id="GO:0016787">
    <property type="term" value="F:hydrolase activity"/>
    <property type="evidence" value="ECO:0007669"/>
    <property type="project" value="UniProtKB-KW"/>
</dbReference>
<evidence type="ECO:0000313" key="2">
    <source>
        <dbReference type="EMBL" id="CAK9111008.1"/>
    </source>
</evidence>